<protein>
    <submittedName>
        <fullName evidence="3">Glycosyltransferase</fullName>
    </submittedName>
</protein>
<name>A0A2R4XH40_9BURK</name>
<dbReference type="Gene3D" id="3.40.50.2000">
    <property type="entry name" value="Glycogen Phosphorylase B"/>
    <property type="match status" value="2"/>
</dbReference>
<dbReference type="RefSeq" id="WP_108620459.1">
    <property type="nucleotide sequence ID" value="NZ_CP028901.1"/>
</dbReference>
<dbReference type="InterPro" id="IPR028098">
    <property type="entry name" value="Glyco_trans_4-like_N"/>
</dbReference>
<dbReference type="EMBL" id="CP028901">
    <property type="protein sequence ID" value="AWB33029.1"/>
    <property type="molecule type" value="Genomic_DNA"/>
</dbReference>
<gene>
    <name evidence="3" type="ORF">DBV39_04065</name>
</gene>
<keyword evidence="3" id="KW-0808">Transferase</keyword>
<dbReference type="AlphaFoldDB" id="A0A2R4XH40"/>
<dbReference type="GO" id="GO:0016758">
    <property type="term" value="F:hexosyltransferase activity"/>
    <property type="evidence" value="ECO:0007669"/>
    <property type="project" value="TreeGrafter"/>
</dbReference>
<organism evidence="3 4">
    <name type="scientific">Orrella marina</name>
    <dbReference type="NCBI Taxonomy" id="2163011"/>
    <lineage>
        <taxon>Bacteria</taxon>
        <taxon>Pseudomonadati</taxon>
        <taxon>Pseudomonadota</taxon>
        <taxon>Betaproteobacteria</taxon>
        <taxon>Burkholderiales</taxon>
        <taxon>Alcaligenaceae</taxon>
        <taxon>Orrella</taxon>
    </lineage>
</organism>
<dbReference type="SUPFAM" id="SSF53756">
    <property type="entry name" value="UDP-Glycosyltransferase/glycogen phosphorylase"/>
    <property type="match status" value="1"/>
</dbReference>
<evidence type="ECO:0000313" key="4">
    <source>
        <dbReference type="Proteomes" id="UP000244571"/>
    </source>
</evidence>
<accession>A0A2R4XH40</accession>
<dbReference type="InterPro" id="IPR050194">
    <property type="entry name" value="Glycosyltransferase_grp1"/>
</dbReference>
<dbReference type="OrthoDB" id="433681at2"/>
<dbReference type="Pfam" id="PF00534">
    <property type="entry name" value="Glycos_transf_1"/>
    <property type="match status" value="1"/>
</dbReference>
<keyword evidence="4" id="KW-1185">Reference proteome</keyword>
<dbReference type="Pfam" id="PF13439">
    <property type="entry name" value="Glyco_transf_4"/>
    <property type="match status" value="1"/>
</dbReference>
<sequence>MQLIHVVPHIAAEASGPSYSVPRLCRALALRDHKITLSCLAAGQQIPEVELSLHSSWPILKTFGISTDHTNWLRHRSNHVDIVHNHSLWSMVNITAGWVVPGRKAKFVTSPRGTLSEWALSHSRYKKRVIWPFQKRTLEMADLLHATCEEEYDDIRRIGLKAPVLIVPNGIDLPVPHSRAPSRSNDRTLLFVSRIHPVKGLESLLESWSRLESHFTNWRLRIVGPGDPDYVDSLVSRAASYSLSRVEFVGPLYGKEKDAAYREADLFVLPTHSENFGMVVAEALAHECPAIVSHGAPWSGLDRERCGWWIPNSVESLTQTLETAMSQSEDELQAMGVRGRNWMEREFSWDGIGQSMEDGYRWLLEGGSPPDCVRLD</sequence>
<dbReference type="Proteomes" id="UP000244571">
    <property type="component" value="Chromosome"/>
</dbReference>
<evidence type="ECO:0000259" key="1">
    <source>
        <dbReference type="Pfam" id="PF00534"/>
    </source>
</evidence>
<dbReference type="InterPro" id="IPR001296">
    <property type="entry name" value="Glyco_trans_1"/>
</dbReference>
<proteinExistence type="predicted"/>
<evidence type="ECO:0000259" key="2">
    <source>
        <dbReference type="Pfam" id="PF13439"/>
    </source>
</evidence>
<dbReference type="KEGG" id="boz:DBV39_04065"/>
<reference evidence="3 4" key="1">
    <citation type="submission" date="2018-04" db="EMBL/GenBank/DDBJ databases">
        <title>Bordetella sp. HZ20 isolated from seawater.</title>
        <authorList>
            <person name="Sun C."/>
        </authorList>
    </citation>
    <scope>NUCLEOTIDE SEQUENCE [LARGE SCALE GENOMIC DNA]</scope>
    <source>
        <strain evidence="3 4">HZ20</strain>
    </source>
</reference>
<feature type="domain" description="Glycosyltransferase subfamily 4-like N-terminal" evidence="2">
    <location>
        <begin position="16"/>
        <end position="173"/>
    </location>
</feature>
<dbReference type="PANTHER" id="PTHR45947">
    <property type="entry name" value="SULFOQUINOVOSYL TRANSFERASE SQD2"/>
    <property type="match status" value="1"/>
</dbReference>
<feature type="domain" description="Glycosyl transferase family 1" evidence="1">
    <location>
        <begin position="182"/>
        <end position="341"/>
    </location>
</feature>
<dbReference type="PANTHER" id="PTHR45947:SF3">
    <property type="entry name" value="SULFOQUINOVOSYL TRANSFERASE SQD2"/>
    <property type="match status" value="1"/>
</dbReference>
<evidence type="ECO:0000313" key="3">
    <source>
        <dbReference type="EMBL" id="AWB33029.1"/>
    </source>
</evidence>